<sequence length="176" mass="19438">AMNNQHCSSHKTTTYRIVFGQHPHSDTNTSDILLENYNDNDNGSCNSDITESEDSTINGTIVEDTEMESPELEGLRLEGPKLGVSELEGLELESIESSELKGMQGPELKSIEGSEFDYSSDDNANVQEIIEISDLESIESQPTTIQKEKWQATSIEPPKIKNIDVDFQEIGGANND</sequence>
<feature type="non-terminal residue" evidence="1">
    <location>
        <position position="1"/>
    </location>
</feature>
<keyword evidence="2" id="KW-1185">Reference proteome</keyword>
<evidence type="ECO:0000313" key="2">
    <source>
        <dbReference type="Proteomes" id="UP000789366"/>
    </source>
</evidence>
<comment type="caution">
    <text evidence="1">The sequence shown here is derived from an EMBL/GenBank/DDBJ whole genome shotgun (WGS) entry which is preliminary data.</text>
</comment>
<feature type="non-terminal residue" evidence="1">
    <location>
        <position position="176"/>
    </location>
</feature>
<reference evidence="1" key="1">
    <citation type="submission" date="2021-06" db="EMBL/GenBank/DDBJ databases">
        <authorList>
            <person name="Kallberg Y."/>
            <person name="Tangrot J."/>
            <person name="Rosling A."/>
        </authorList>
    </citation>
    <scope>NUCLEOTIDE SEQUENCE</scope>
    <source>
        <strain evidence="1">28 12/20/2015</strain>
    </source>
</reference>
<name>A0ACA9PUR8_9GLOM</name>
<evidence type="ECO:0000313" key="1">
    <source>
        <dbReference type="EMBL" id="CAG8723041.1"/>
    </source>
</evidence>
<accession>A0ACA9PUR8</accession>
<proteinExistence type="predicted"/>
<dbReference type="EMBL" id="CAJVPW010030137">
    <property type="protein sequence ID" value="CAG8723041.1"/>
    <property type="molecule type" value="Genomic_DNA"/>
</dbReference>
<protein>
    <submittedName>
        <fullName evidence="1">15970_t:CDS:1</fullName>
    </submittedName>
</protein>
<gene>
    <name evidence="1" type="ORF">SPELUC_LOCUS12560</name>
</gene>
<organism evidence="1 2">
    <name type="scientific">Cetraspora pellucida</name>
    <dbReference type="NCBI Taxonomy" id="1433469"/>
    <lineage>
        <taxon>Eukaryota</taxon>
        <taxon>Fungi</taxon>
        <taxon>Fungi incertae sedis</taxon>
        <taxon>Mucoromycota</taxon>
        <taxon>Glomeromycotina</taxon>
        <taxon>Glomeromycetes</taxon>
        <taxon>Diversisporales</taxon>
        <taxon>Gigasporaceae</taxon>
        <taxon>Cetraspora</taxon>
    </lineage>
</organism>
<dbReference type="Proteomes" id="UP000789366">
    <property type="component" value="Unassembled WGS sequence"/>
</dbReference>